<keyword evidence="2" id="KW-1185">Reference proteome</keyword>
<dbReference type="AlphaFoldDB" id="A0AAV9MGM9"/>
<dbReference type="EMBL" id="JAWPEI010000001">
    <property type="protein sequence ID" value="KAK4737155.1"/>
    <property type="molecule type" value="Genomic_DNA"/>
</dbReference>
<organism evidence="1 2">
    <name type="scientific">Solanum pinnatisectum</name>
    <name type="common">tansyleaf nightshade</name>
    <dbReference type="NCBI Taxonomy" id="50273"/>
    <lineage>
        <taxon>Eukaryota</taxon>
        <taxon>Viridiplantae</taxon>
        <taxon>Streptophyta</taxon>
        <taxon>Embryophyta</taxon>
        <taxon>Tracheophyta</taxon>
        <taxon>Spermatophyta</taxon>
        <taxon>Magnoliopsida</taxon>
        <taxon>eudicotyledons</taxon>
        <taxon>Gunneridae</taxon>
        <taxon>Pentapetalae</taxon>
        <taxon>asterids</taxon>
        <taxon>lamiids</taxon>
        <taxon>Solanales</taxon>
        <taxon>Solanaceae</taxon>
        <taxon>Solanoideae</taxon>
        <taxon>Solaneae</taxon>
        <taxon>Solanum</taxon>
    </lineage>
</organism>
<reference evidence="1 2" key="1">
    <citation type="submission" date="2023-10" db="EMBL/GenBank/DDBJ databases">
        <title>Genome-Wide Identification Analysis in wild type Solanum Pinnatisectum Reveals Some Genes Defensing Phytophthora Infestans.</title>
        <authorList>
            <person name="Sun C."/>
        </authorList>
    </citation>
    <scope>NUCLEOTIDE SEQUENCE [LARGE SCALE GENOMIC DNA]</scope>
    <source>
        <strain evidence="1">LQN</strain>
        <tissue evidence="1">Leaf</tissue>
    </source>
</reference>
<evidence type="ECO:0000313" key="2">
    <source>
        <dbReference type="Proteomes" id="UP001311915"/>
    </source>
</evidence>
<dbReference type="Proteomes" id="UP001311915">
    <property type="component" value="Unassembled WGS sequence"/>
</dbReference>
<comment type="caution">
    <text evidence="1">The sequence shown here is derived from an EMBL/GenBank/DDBJ whole genome shotgun (WGS) entry which is preliminary data.</text>
</comment>
<gene>
    <name evidence="1" type="ORF">R3W88_000852</name>
</gene>
<protein>
    <submittedName>
        <fullName evidence="1">Uncharacterized protein</fullName>
    </submittedName>
</protein>
<sequence>MSQLVVEWDRLNHEIEEMTALVGKKDAEMALLKAQLAKAQTEGPGTEEVKELRVKNAALLS</sequence>
<proteinExistence type="predicted"/>
<accession>A0AAV9MGM9</accession>
<evidence type="ECO:0000313" key="1">
    <source>
        <dbReference type="EMBL" id="KAK4737155.1"/>
    </source>
</evidence>
<name>A0AAV9MGM9_9SOLN</name>